<dbReference type="Pfam" id="PF02586">
    <property type="entry name" value="SRAP"/>
    <property type="match status" value="1"/>
</dbReference>
<keyword evidence="4 8" id="KW-0378">Hydrolase</keyword>
<dbReference type="Proteomes" id="UP000014387">
    <property type="component" value="Unassembled WGS sequence"/>
</dbReference>
<proteinExistence type="inferred from homology"/>
<dbReference type="EMBL" id="AGWN01000001">
    <property type="protein sequence ID" value="EPD31408.1"/>
    <property type="molecule type" value="Genomic_DNA"/>
</dbReference>
<keyword evidence="10" id="KW-1185">Reference proteome</keyword>
<accession>A0A9W5RFB0</accession>
<keyword evidence="5" id="KW-0190">Covalent protein-DNA linkage</keyword>
<evidence type="ECO:0000256" key="5">
    <source>
        <dbReference type="ARBA" id="ARBA00023124"/>
    </source>
</evidence>
<keyword evidence="3" id="KW-0227">DNA damage</keyword>
<dbReference type="EC" id="3.4.-.-" evidence="8"/>
<keyword evidence="6" id="KW-0238">DNA-binding</keyword>
<evidence type="ECO:0000256" key="2">
    <source>
        <dbReference type="ARBA" id="ARBA00022670"/>
    </source>
</evidence>
<keyword evidence="2 8" id="KW-0645">Protease</keyword>
<dbReference type="Gene3D" id="3.90.1680.10">
    <property type="entry name" value="SOS response associated peptidase-like"/>
    <property type="match status" value="1"/>
</dbReference>
<protein>
    <recommendedName>
        <fullName evidence="8">Abasic site processing protein</fullName>
        <ecNumber evidence="8">3.4.-.-</ecNumber>
    </recommendedName>
</protein>
<evidence type="ECO:0000256" key="3">
    <source>
        <dbReference type="ARBA" id="ARBA00022763"/>
    </source>
</evidence>
<reference evidence="9 10" key="1">
    <citation type="submission" date="2013-05" db="EMBL/GenBank/DDBJ databases">
        <title>The Genome Sequence of Actinomyces europaeus ACS-120-V-COL10B.</title>
        <authorList>
            <consortium name="The Broad Institute Genomics Platform"/>
            <person name="Earl A."/>
            <person name="Ward D."/>
            <person name="Feldgarden M."/>
            <person name="Gevers D."/>
            <person name="Saerens B."/>
            <person name="Vaneechoutte M."/>
            <person name="Walker B."/>
            <person name="Young S."/>
            <person name="Zeng Q."/>
            <person name="Gargeya S."/>
            <person name="Fitzgerald M."/>
            <person name="Haas B."/>
            <person name="Abouelleil A."/>
            <person name="Allen A.W."/>
            <person name="Alvarado L."/>
            <person name="Arachchi H.M."/>
            <person name="Berlin A.M."/>
            <person name="Chapman S.B."/>
            <person name="Gainer-Dewar J."/>
            <person name="Goldberg J."/>
            <person name="Griggs A."/>
            <person name="Gujja S."/>
            <person name="Hansen M."/>
            <person name="Howarth C."/>
            <person name="Imamovic A."/>
            <person name="Ireland A."/>
            <person name="Larimer J."/>
            <person name="McCowan C."/>
            <person name="Murphy C."/>
            <person name="Pearson M."/>
            <person name="Poon T.W."/>
            <person name="Priest M."/>
            <person name="Roberts A."/>
            <person name="Saif S."/>
            <person name="Shea T."/>
            <person name="Sisk P."/>
            <person name="Sykes S."/>
            <person name="Wortman J."/>
            <person name="Nusbaum C."/>
            <person name="Birren B."/>
        </authorList>
    </citation>
    <scope>NUCLEOTIDE SEQUENCE [LARGE SCALE GENOMIC DNA]</scope>
    <source>
        <strain evidence="9 10">ACS-120-V-Col10b</strain>
    </source>
</reference>
<dbReference type="RefSeq" id="WP_016444519.1">
    <property type="nucleotide sequence ID" value="NZ_KE150266.1"/>
</dbReference>
<evidence type="ECO:0000313" key="9">
    <source>
        <dbReference type="EMBL" id="EPD31408.1"/>
    </source>
</evidence>
<evidence type="ECO:0000256" key="6">
    <source>
        <dbReference type="ARBA" id="ARBA00023125"/>
    </source>
</evidence>
<evidence type="ECO:0000256" key="7">
    <source>
        <dbReference type="ARBA" id="ARBA00023239"/>
    </source>
</evidence>
<dbReference type="InterPro" id="IPR003738">
    <property type="entry name" value="SRAP"/>
</dbReference>
<dbReference type="InterPro" id="IPR036590">
    <property type="entry name" value="SRAP-like"/>
</dbReference>
<organism evidence="9 10">
    <name type="scientific">Gleimia europaea ACS-120-V-Col10b</name>
    <dbReference type="NCBI Taxonomy" id="883069"/>
    <lineage>
        <taxon>Bacteria</taxon>
        <taxon>Bacillati</taxon>
        <taxon>Actinomycetota</taxon>
        <taxon>Actinomycetes</taxon>
        <taxon>Actinomycetales</taxon>
        <taxon>Actinomycetaceae</taxon>
        <taxon>Gleimia</taxon>
    </lineage>
</organism>
<sequence>MCGRYALWTPEEELAGIFGTDFSLGDVAPTYNAAPSQQLPIVFERYEEEPGRVLRRMQTHQWGLVPSWARDASRPMINARAESLVDKPSFKAAARRRRCLVPANGYYEWQAGAGGKQPWFLSEGEGDPVMGFAGIYEAWQGPRDQWLLTFAIVTRSAPDAVGHIHDRSPVVVPPSMWSDWLDPKTETDTEVRHLLDAIASPVLVPRKVGKAVGNVRNNDPSLIEKVV</sequence>
<dbReference type="GO" id="GO:0016829">
    <property type="term" value="F:lyase activity"/>
    <property type="evidence" value="ECO:0007669"/>
    <property type="project" value="UniProtKB-KW"/>
</dbReference>
<evidence type="ECO:0000256" key="1">
    <source>
        <dbReference type="ARBA" id="ARBA00008136"/>
    </source>
</evidence>
<comment type="similarity">
    <text evidence="1 8">Belongs to the SOS response-associated peptidase family.</text>
</comment>
<comment type="caution">
    <text evidence="9">The sequence shown here is derived from an EMBL/GenBank/DDBJ whole genome shotgun (WGS) entry which is preliminary data.</text>
</comment>
<dbReference type="SUPFAM" id="SSF143081">
    <property type="entry name" value="BB1717-like"/>
    <property type="match status" value="1"/>
</dbReference>
<name>A0A9W5RFB0_9ACTO</name>
<dbReference type="AlphaFoldDB" id="A0A9W5RFB0"/>
<evidence type="ECO:0000313" key="10">
    <source>
        <dbReference type="Proteomes" id="UP000014387"/>
    </source>
</evidence>
<dbReference type="GO" id="GO:0006508">
    <property type="term" value="P:proteolysis"/>
    <property type="evidence" value="ECO:0007669"/>
    <property type="project" value="UniProtKB-KW"/>
</dbReference>
<gene>
    <name evidence="9" type="ORF">HMPREF9238_01179</name>
</gene>
<dbReference type="GO" id="GO:0008233">
    <property type="term" value="F:peptidase activity"/>
    <property type="evidence" value="ECO:0007669"/>
    <property type="project" value="UniProtKB-KW"/>
</dbReference>
<dbReference type="OrthoDB" id="9782620at2"/>
<dbReference type="GO" id="GO:0003697">
    <property type="term" value="F:single-stranded DNA binding"/>
    <property type="evidence" value="ECO:0007669"/>
    <property type="project" value="InterPro"/>
</dbReference>
<dbReference type="PANTHER" id="PTHR13604:SF0">
    <property type="entry name" value="ABASIC SITE PROCESSING PROTEIN HMCES"/>
    <property type="match status" value="1"/>
</dbReference>
<evidence type="ECO:0000256" key="8">
    <source>
        <dbReference type="RuleBase" id="RU364100"/>
    </source>
</evidence>
<keyword evidence="7" id="KW-0456">Lyase</keyword>
<evidence type="ECO:0000256" key="4">
    <source>
        <dbReference type="ARBA" id="ARBA00022801"/>
    </source>
</evidence>
<dbReference type="GO" id="GO:0106300">
    <property type="term" value="P:protein-DNA covalent cross-linking repair"/>
    <property type="evidence" value="ECO:0007669"/>
    <property type="project" value="InterPro"/>
</dbReference>
<dbReference type="PANTHER" id="PTHR13604">
    <property type="entry name" value="DC12-RELATED"/>
    <property type="match status" value="1"/>
</dbReference>